<dbReference type="Pfam" id="PF07096">
    <property type="entry name" value="DUF1358"/>
    <property type="match status" value="1"/>
</dbReference>
<evidence type="ECO:0000256" key="3">
    <source>
        <dbReference type="ARBA" id="ARBA00013934"/>
    </source>
</evidence>
<evidence type="ECO:0000256" key="7">
    <source>
        <dbReference type="ARBA" id="ARBA00023128"/>
    </source>
</evidence>
<comment type="similarity">
    <text evidence="2">Belongs to the TMEM242 family.</text>
</comment>
<reference evidence="10" key="1">
    <citation type="submission" date="2022-08" db="UniProtKB">
        <authorList>
            <consortium name="EnsemblMetazoa"/>
        </authorList>
    </citation>
    <scope>IDENTIFICATION</scope>
    <source>
        <strain evidence="10">Israel</strain>
    </source>
</reference>
<proteinExistence type="inferred from homology"/>
<organism evidence="10 11">
    <name type="scientific">Phlebotomus papatasi</name>
    <name type="common">Sandfly</name>
    <dbReference type="NCBI Taxonomy" id="29031"/>
    <lineage>
        <taxon>Eukaryota</taxon>
        <taxon>Metazoa</taxon>
        <taxon>Ecdysozoa</taxon>
        <taxon>Arthropoda</taxon>
        <taxon>Hexapoda</taxon>
        <taxon>Insecta</taxon>
        <taxon>Pterygota</taxon>
        <taxon>Neoptera</taxon>
        <taxon>Endopterygota</taxon>
        <taxon>Diptera</taxon>
        <taxon>Nematocera</taxon>
        <taxon>Psychodoidea</taxon>
        <taxon>Psychodidae</taxon>
        <taxon>Phlebotomus</taxon>
        <taxon>Phlebotomus</taxon>
    </lineage>
</organism>
<dbReference type="GO" id="GO:0005743">
    <property type="term" value="C:mitochondrial inner membrane"/>
    <property type="evidence" value="ECO:0007669"/>
    <property type="project" value="UniProtKB-SubCell"/>
</dbReference>
<keyword evidence="11" id="KW-1185">Reference proteome</keyword>
<dbReference type="VEuPathDB" id="VectorBase:PPAPM1_009849"/>
<protein>
    <recommendedName>
        <fullName evidence="3">Transmembrane protein 242</fullName>
    </recommendedName>
</protein>
<dbReference type="Proteomes" id="UP000092462">
    <property type="component" value="Unassembled WGS sequence"/>
</dbReference>
<evidence type="ECO:0000256" key="4">
    <source>
        <dbReference type="ARBA" id="ARBA00022692"/>
    </source>
</evidence>
<dbReference type="InterPro" id="IPR009792">
    <property type="entry name" value="TMEM242"/>
</dbReference>
<sequence>MTDTAEVTTEGSNDRSFKIKAGVFLTTVAGVSVLAGFSRTIMTAKRKDPAVFETAKAGNVALLEGGSKLAFRALGWGTLYSVVGVGAFCYGCWKLSGASNMDEFKMKVKGTFPQVPRNDPPKSRTDFDGLTDLLKYLSTWGRE</sequence>
<evidence type="ECO:0000256" key="9">
    <source>
        <dbReference type="ARBA" id="ARBA00045905"/>
    </source>
</evidence>
<keyword evidence="5" id="KW-0999">Mitochondrion inner membrane</keyword>
<keyword evidence="8" id="KW-0472">Membrane</keyword>
<evidence type="ECO:0000256" key="2">
    <source>
        <dbReference type="ARBA" id="ARBA00007570"/>
    </source>
</evidence>
<dbReference type="KEGG" id="ppap:129804286"/>
<evidence type="ECO:0000313" key="11">
    <source>
        <dbReference type="Proteomes" id="UP000092462"/>
    </source>
</evidence>
<dbReference type="PANTHER" id="PTHR13141">
    <property type="entry name" value="TRANSMEMBRANE PROTEIN 242"/>
    <property type="match status" value="1"/>
</dbReference>
<dbReference type="VEuPathDB" id="VectorBase:PPAI006746"/>
<dbReference type="GeneID" id="129804286"/>
<name>A0A1B0DFD7_PHLPP</name>
<dbReference type="EnsemblMetazoa" id="PPAI006746-RA">
    <property type="protein sequence ID" value="PPAI006746-PA"/>
    <property type="gene ID" value="PPAI006746"/>
</dbReference>
<evidence type="ECO:0000256" key="5">
    <source>
        <dbReference type="ARBA" id="ARBA00022792"/>
    </source>
</evidence>
<evidence type="ECO:0000256" key="6">
    <source>
        <dbReference type="ARBA" id="ARBA00022989"/>
    </source>
</evidence>
<dbReference type="EMBL" id="AJVK01058682">
    <property type="status" value="NOT_ANNOTATED_CDS"/>
    <property type="molecule type" value="Genomic_DNA"/>
</dbReference>
<evidence type="ECO:0000256" key="1">
    <source>
        <dbReference type="ARBA" id="ARBA00004448"/>
    </source>
</evidence>
<comment type="subcellular location">
    <subcellularLocation>
        <location evidence="1">Mitochondrion inner membrane</location>
        <topology evidence="1">Multi-pass membrane protein</topology>
    </subcellularLocation>
</comment>
<accession>A0A1B0DFD7</accession>
<dbReference type="AlphaFoldDB" id="A0A1B0DFD7"/>
<dbReference type="RefSeq" id="XP_055707415.1">
    <property type="nucleotide sequence ID" value="XM_055851440.1"/>
</dbReference>
<keyword evidence="4" id="KW-0812">Transmembrane</keyword>
<dbReference type="PANTHER" id="PTHR13141:SF4">
    <property type="entry name" value="TRANSMEMBRANE PROTEIN 242"/>
    <property type="match status" value="1"/>
</dbReference>
<keyword evidence="7" id="KW-0496">Mitochondrion</keyword>
<evidence type="ECO:0000313" key="10">
    <source>
        <dbReference type="EnsemblMetazoa" id="PPAI006746-PA"/>
    </source>
</evidence>
<evidence type="ECO:0000256" key="8">
    <source>
        <dbReference type="ARBA" id="ARBA00023136"/>
    </source>
</evidence>
<comment type="function">
    <text evidence="9">Scaffold protein that participates in the c-ring assembly of mitochondrial ATP synthase (F(1)F(0) ATP synthase or complex V) by facilitating the membrane insertion and oligomer formation of the subunit c/ATP5MC3. Participates in the incorporation of the c-ring into vestigial complexes. Additionally influences the incorporation of subunits MT-ATP6, MT-ATP8, ATP5MJ, and ATP5MK in the ATP synthase.</text>
</comment>
<dbReference type="OrthoDB" id="2378895at2759"/>
<keyword evidence="6" id="KW-1133">Transmembrane helix</keyword>